<keyword evidence="11" id="KW-1185">Reference proteome</keyword>
<feature type="site" description="Transition state stabilizer" evidence="7">
    <location>
        <position position="135"/>
    </location>
</feature>
<dbReference type="UniPathway" id="UPA00056">
    <property type="reaction ID" value="UER00095"/>
</dbReference>
<dbReference type="EC" id="4.6.1.12" evidence="3 7"/>
<dbReference type="PANTHER" id="PTHR43181:SF1">
    <property type="entry name" value="2-C-METHYL-D-ERYTHRITOL 2,4-CYCLODIPHOSPHATE SYNTHASE, CHLOROPLASTIC"/>
    <property type="match status" value="1"/>
</dbReference>
<dbReference type="RefSeq" id="WP_033515517.1">
    <property type="nucleotide sequence ID" value="NZ_JGYV01000001.1"/>
</dbReference>
<dbReference type="EMBL" id="JGYV01000001">
    <property type="protein sequence ID" value="KFI65820.1"/>
    <property type="molecule type" value="Genomic_DNA"/>
</dbReference>
<evidence type="ECO:0000256" key="8">
    <source>
        <dbReference type="RuleBase" id="RU004395"/>
    </source>
</evidence>
<feature type="binding site" evidence="7">
    <location>
        <begin position="134"/>
        <end position="137"/>
    </location>
    <ligand>
        <name>4-CDP-2-C-methyl-D-erythritol 2-phosphate</name>
        <dbReference type="ChEBI" id="CHEBI:57919"/>
    </ligand>
</feature>
<dbReference type="PROSITE" id="PS01350">
    <property type="entry name" value="ISPF"/>
    <property type="match status" value="1"/>
</dbReference>
<dbReference type="GO" id="GO:0046872">
    <property type="term" value="F:metal ion binding"/>
    <property type="evidence" value="ECO:0007669"/>
    <property type="project" value="UniProtKB-KW"/>
</dbReference>
<keyword evidence="6 7" id="KW-0456">Lyase</keyword>
<comment type="cofactor">
    <cofactor evidence="7">
        <name>a divalent metal cation</name>
        <dbReference type="ChEBI" id="CHEBI:60240"/>
    </cofactor>
    <text evidence="7">Binds 1 divalent metal cation per subunit.</text>
</comment>
<feature type="binding site" evidence="7">
    <location>
        <position position="144"/>
    </location>
    <ligand>
        <name>4-CDP-2-C-methyl-D-erythritol 2-phosphate</name>
        <dbReference type="ChEBI" id="CHEBI:57919"/>
    </ligand>
</feature>
<gene>
    <name evidence="7" type="primary">ispF</name>
    <name evidence="10" type="ORF">BCUN_0315</name>
</gene>
<comment type="function">
    <text evidence="7">Involved in the biosynthesis of isopentenyl diphosphate (IPP) and dimethylallyl diphosphate (DMAPP), two major building blocks of isoprenoid compounds. Catalyzes the conversion of 4-diphosphocytidyl-2-C-methyl-D-erythritol 2-phosphate (CDP-ME2P) to 2-C-methyl-D-erythritol 2,4-cyclodiphosphate (ME-CPP) with a corresponding release of cytidine 5-monophosphate (CMP).</text>
</comment>
<evidence type="ECO:0000256" key="3">
    <source>
        <dbReference type="ARBA" id="ARBA00012579"/>
    </source>
</evidence>
<evidence type="ECO:0000256" key="4">
    <source>
        <dbReference type="ARBA" id="ARBA00022723"/>
    </source>
</evidence>
<dbReference type="InterPro" id="IPR036571">
    <property type="entry name" value="MECDP_synthase_sf"/>
</dbReference>
<protein>
    <recommendedName>
        <fullName evidence="3 7">2-C-methyl-D-erythritol 2,4-cyclodiphosphate synthase</fullName>
        <shortName evidence="7">MECDP-synthase</shortName>
        <shortName evidence="7">MECPP-synthase</shortName>
        <shortName evidence="7">MECPS</shortName>
        <ecNumber evidence="3 7">4.6.1.12</ecNumber>
    </recommendedName>
</protein>
<dbReference type="Proteomes" id="UP000029067">
    <property type="component" value="Unassembled WGS sequence"/>
</dbReference>
<comment type="catalytic activity">
    <reaction evidence="1 7 8">
        <text>4-CDP-2-C-methyl-D-erythritol 2-phosphate = 2-C-methyl-D-erythritol 2,4-cyclic diphosphate + CMP</text>
        <dbReference type="Rhea" id="RHEA:23864"/>
        <dbReference type="ChEBI" id="CHEBI:57919"/>
        <dbReference type="ChEBI" id="CHEBI:58483"/>
        <dbReference type="ChEBI" id="CHEBI:60377"/>
        <dbReference type="EC" id="4.6.1.12"/>
    </reaction>
</comment>
<keyword evidence="4 7" id="KW-0479">Metal-binding</keyword>
<dbReference type="GO" id="GO:0016114">
    <property type="term" value="P:terpenoid biosynthetic process"/>
    <property type="evidence" value="ECO:0007669"/>
    <property type="project" value="InterPro"/>
</dbReference>
<dbReference type="NCBIfam" id="TIGR00151">
    <property type="entry name" value="ispF"/>
    <property type="match status" value="1"/>
</dbReference>
<comment type="caution">
    <text evidence="7">Lacks conserved residue(s) required for the propagation of feature annotation.</text>
</comment>
<evidence type="ECO:0000256" key="2">
    <source>
        <dbReference type="ARBA" id="ARBA00004709"/>
    </source>
</evidence>
<feature type="binding site" evidence="7">
    <location>
        <begin position="12"/>
        <end position="14"/>
    </location>
    <ligand>
        <name>4-CDP-2-C-methyl-D-erythritol 2-phosphate</name>
        <dbReference type="ChEBI" id="CHEBI:57919"/>
    </ligand>
</feature>
<feature type="domain" description="2-C-methyl-D-erythritol 2,4-cyclodiphosphate synthase" evidence="9">
    <location>
        <begin position="6"/>
        <end position="156"/>
    </location>
</feature>
<feature type="site" description="Transition state stabilizer" evidence="7">
    <location>
        <position position="38"/>
    </location>
</feature>
<sequence>MDNRLSTGLGFDAHRFASDSRPLFLATLQWEGQGIEGDSDGDVVVHALIDACCAAADLGDIGSLFGVGPQSLGSGMRGDAMLSTVADMLRSRGCTLRSASVVVVGNRPKVGPRRVEAQQALGSILHCPVSLTATTTDGMGFTGHGEGIAAMANVLMDVART</sequence>
<name>A0A087B470_9BIFI</name>
<dbReference type="InterPro" id="IPR020555">
    <property type="entry name" value="MECDP_synthase_CS"/>
</dbReference>
<accession>A0A087B470</accession>
<keyword evidence="5 7" id="KW-0414">Isoprene biosynthesis</keyword>
<comment type="subunit">
    <text evidence="7">Homotrimer.</text>
</comment>
<dbReference type="Gene3D" id="3.30.1330.50">
    <property type="entry name" value="2-C-methyl-D-erythritol 2,4-cyclodiphosphate synthase"/>
    <property type="match status" value="1"/>
</dbReference>
<evidence type="ECO:0000313" key="10">
    <source>
        <dbReference type="EMBL" id="KFI65820.1"/>
    </source>
</evidence>
<feature type="binding site" evidence="7">
    <location>
        <position position="141"/>
    </location>
    <ligand>
        <name>4-CDP-2-C-methyl-D-erythritol 2-phosphate</name>
        <dbReference type="ChEBI" id="CHEBI:57919"/>
    </ligand>
</feature>
<dbReference type="GO" id="GO:0008685">
    <property type="term" value="F:2-C-methyl-D-erythritol 2,4-cyclodiphosphate synthase activity"/>
    <property type="evidence" value="ECO:0007669"/>
    <property type="project" value="UniProtKB-UniRule"/>
</dbReference>
<comment type="caution">
    <text evidence="10">The sequence shown here is derived from an EMBL/GenBank/DDBJ whole genome shotgun (WGS) entry which is preliminary data.</text>
</comment>
<evidence type="ECO:0000256" key="6">
    <source>
        <dbReference type="ARBA" id="ARBA00023239"/>
    </source>
</evidence>
<organism evidence="10 11">
    <name type="scientific">Bifidobacterium cuniculi</name>
    <dbReference type="NCBI Taxonomy" id="1688"/>
    <lineage>
        <taxon>Bacteria</taxon>
        <taxon>Bacillati</taxon>
        <taxon>Actinomycetota</taxon>
        <taxon>Actinomycetes</taxon>
        <taxon>Bifidobacteriales</taxon>
        <taxon>Bifidobacteriaceae</taxon>
        <taxon>Bifidobacterium</taxon>
    </lineage>
</organism>
<evidence type="ECO:0000313" key="11">
    <source>
        <dbReference type="Proteomes" id="UP000029067"/>
    </source>
</evidence>
<reference evidence="10 11" key="1">
    <citation type="submission" date="2014-03" db="EMBL/GenBank/DDBJ databases">
        <title>Genomics of Bifidobacteria.</title>
        <authorList>
            <person name="Ventura M."/>
            <person name="Milani C."/>
            <person name="Lugli G.A."/>
        </authorList>
    </citation>
    <scope>NUCLEOTIDE SEQUENCE [LARGE SCALE GENOMIC DNA]</scope>
    <source>
        <strain evidence="10 11">LMG 10738</strain>
    </source>
</reference>
<dbReference type="PANTHER" id="PTHR43181">
    <property type="entry name" value="2-C-METHYL-D-ERYTHRITOL 2,4-CYCLODIPHOSPHATE SYNTHASE, CHLOROPLASTIC"/>
    <property type="match status" value="1"/>
</dbReference>
<dbReference type="SUPFAM" id="SSF69765">
    <property type="entry name" value="IpsF-like"/>
    <property type="match status" value="1"/>
</dbReference>
<evidence type="ECO:0000256" key="1">
    <source>
        <dbReference type="ARBA" id="ARBA00000200"/>
    </source>
</evidence>
<evidence type="ECO:0000256" key="7">
    <source>
        <dbReference type="HAMAP-Rule" id="MF_00107"/>
    </source>
</evidence>
<dbReference type="InterPro" id="IPR003526">
    <property type="entry name" value="MECDP_synthase"/>
</dbReference>
<proteinExistence type="inferred from homology"/>
<dbReference type="STRING" id="1688.BCUN_0315"/>
<dbReference type="eggNOG" id="COG0245">
    <property type="taxonomic scope" value="Bacteria"/>
</dbReference>
<feature type="binding site" evidence="7">
    <location>
        <position position="14"/>
    </location>
    <ligand>
        <name>a divalent metal cation</name>
        <dbReference type="ChEBI" id="CHEBI:60240"/>
    </ligand>
</feature>
<dbReference type="HAMAP" id="MF_00107">
    <property type="entry name" value="IspF"/>
    <property type="match status" value="1"/>
</dbReference>
<feature type="binding site" evidence="7">
    <location>
        <position position="12"/>
    </location>
    <ligand>
        <name>a divalent metal cation</name>
        <dbReference type="ChEBI" id="CHEBI:60240"/>
    </ligand>
</feature>
<feature type="binding site" evidence="7">
    <location>
        <begin position="60"/>
        <end position="62"/>
    </location>
    <ligand>
        <name>4-CDP-2-C-methyl-D-erythritol 2-phosphate</name>
        <dbReference type="ChEBI" id="CHEBI:57919"/>
    </ligand>
</feature>
<comment type="similarity">
    <text evidence="7 8">Belongs to the IspF family.</text>
</comment>
<evidence type="ECO:0000256" key="5">
    <source>
        <dbReference type="ARBA" id="ARBA00023229"/>
    </source>
</evidence>
<dbReference type="CDD" id="cd00554">
    <property type="entry name" value="MECDP_synthase"/>
    <property type="match status" value="1"/>
</dbReference>
<evidence type="ECO:0000259" key="9">
    <source>
        <dbReference type="Pfam" id="PF02542"/>
    </source>
</evidence>
<dbReference type="Pfam" id="PF02542">
    <property type="entry name" value="YgbB"/>
    <property type="match status" value="1"/>
</dbReference>
<comment type="pathway">
    <text evidence="2 7">Isoprenoid biosynthesis; isopentenyl diphosphate biosynthesis via DXP pathway; isopentenyl diphosphate from 1-deoxy-D-xylulose 5-phosphate: step 4/6.</text>
</comment>
<dbReference type="AlphaFoldDB" id="A0A087B470"/>
<dbReference type="GO" id="GO:0019288">
    <property type="term" value="P:isopentenyl diphosphate biosynthetic process, methylerythritol 4-phosphate pathway"/>
    <property type="evidence" value="ECO:0007669"/>
    <property type="project" value="UniProtKB-UniRule"/>
</dbReference>
<feature type="binding site" evidence="7">
    <location>
        <position position="46"/>
    </location>
    <ligand>
        <name>a divalent metal cation</name>
        <dbReference type="ChEBI" id="CHEBI:60240"/>
    </ligand>
</feature>